<keyword evidence="8" id="KW-1185">Reference proteome</keyword>
<proteinExistence type="inferred from homology"/>
<feature type="region of interest" description="Disordered" evidence="6">
    <location>
        <begin position="170"/>
        <end position="227"/>
    </location>
</feature>
<evidence type="ECO:0000313" key="7">
    <source>
        <dbReference type="EMBL" id="KAG2175028.1"/>
    </source>
</evidence>
<dbReference type="GO" id="GO:0006406">
    <property type="term" value="P:mRNA export from nucleus"/>
    <property type="evidence" value="ECO:0007669"/>
    <property type="project" value="TreeGrafter"/>
</dbReference>
<dbReference type="InterPro" id="IPR008501">
    <property type="entry name" value="THOC7/Mft1"/>
</dbReference>
<keyword evidence="4" id="KW-0539">Nucleus</keyword>
<evidence type="ECO:0000256" key="2">
    <source>
        <dbReference type="ARBA" id="ARBA00006482"/>
    </source>
</evidence>
<evidence type="ECO:0000256" key="5">
    <source>
        <dbReference type="SAM" id="Coils"/>
    </source>
</evidence>
<evidence type="ECO:0000256" key="4">
    <source>
        <dbReference type="ARBA" id="ARBA00023242"/>
    </source>
</evidence>
<evidence type="ECO:0000256" key="6">
    <source>
        <dbReference type="SAM" id="MobiDB-lite"/>
    </source>
</evidence>
<reference evidence="7" key="1">
    <citation type="submission" date="2020-12" db="EMBL/GenBank/DDBJ databases">
        <title>Metabolic potential, ecology and presence of endohyphal bacteria is reflected in genomic diversity of Mucoromycotina.</title>
        <authorList>
            <person name="Muszewska A."/>
            <person name="Okrasinska A."/>
            <person name="Steczkiewicz K."/>
            <person name="Drgas O."/>
            <person name="Orlowska M."/>
            <person name="Perlinska-Lenart U."/>
            <person name="Aleksandrzak-Piekarczyk T."/>
            <person name="Szatraj K."/>
            <person name="Zielenkiewicz U."/>
            <person name="Pilsyk S."/>
            <person name="Malc E."/>
            <person name="Mieczkowski P."/>
            <person name="Kruszewska J.S."/>
            <person name="Biernat P."/>
            <person name="Pawlowska J."/>
        </authorList>
    </citation>
    <scope>NUCLEOTIDE SEQUENCE</scope>
    <source>
        <strain evidence="7">WA0000067209</strain>
    </source>
</reference>
<keyword evidence="3 5" id="KW-0175">Coiled coil</keyword>
<organism evidence="7 8">
    <name type="scientific">Mortierella isabellina</name>
    <name type="common">Filamentous fungus</name>
    <name type="synonym">Umbelopsis isabellina</name>
    <dbReference type="NCBI Taxonomy" id="91625"/>
    <lineage>
        <taxon>Eukaryota</taxon>
        <taxon>Fungi</taxon>
        <taxon>Fungi incertae sedis</taxon>
        <taxon>Mucoromycota</taxon>
        <taxon>Mucoromycotina</taxon>
        <taxon>Umbelopsidomycetes</taxon>
        <taxon>Umbelopsidales</taxon>
        <taxon>Umbelopsidaceae</taxon>
        <taxon>Umbelopsis</taxon>
    </lineage>
</organism>
<dbReference type="Gene3D" id="1.10.287.1490">
    <property type="match status" value="1"/>
</dbReference>
<dbReference type="PANTHER" id="PTHR23405:SF5">
    <property type="entry name" value="THO COMPLEX SUBUNIT 7 HOMOLOG"/>
    <property type="match status" value="1"/>
</dbReference>
<sequence length="227" mass="26285">MLQKLPVLHPLIQQSHRQHGYEAILIQIAQYEIAMKQHQLMHQMNEREVKNYQAEVLRIASEIEDTQSHISKLKQELQQAQEIRNNKLEYDRIAHDILQLEGRDEYEKKITQMRADIEMLKQEKSKQSAVFQNRKGQFGKLLEMVKELQTSISSERESTNEMKNIVLNMDDGFDDRSDEGASTPAAVPEPADVEMEEKDKTTSSHRFSERDDDGDEEGMVEDGEEGA</sequence>
<comment type="similarity">
    <text evidence="2">Belongs to the THOC7 family.</text>
</comment>
<dbReference type="GO" id="GO:0006397">
    <property type="term" value="P:mRNA processing"/>
    <property type="evidence" value="ECO:0007669"/>
    <property type="project" value="InterPro"/>
</dbReference>
<comment type="subcellular location">
    <subcellularLocation>
        <location evidence="1">Nucleus</location>
    </subcellularLocation>
</comment>
<dbReference type="OrthoDB" id="205166at2759"/>
<feature type="coiled-coil region" evidence="5">
    <location>
        <begin position="35"/>
        <end position="123"/>
    </location>
</feature>
<evidence type="ECO:0000313" key="8">
    <source>
        <dbReference type="Proteomes" id="UP000654370"/>
    </source>
</evidence>
<feature type="compositionally biased region" description="Acidic residues" evidence="6">
    <location>
        <begin position="210"/>
        <end position="227"/>
    </location>
</feature>
<dbReference type="Pfam" id="PF05615">
    <property type="entry name" value="THOC7"/>
    <property type="match status" value="1"/>
</dbReference>
<feature type="compositionally biased region" description="Basic and acidic residues" evidence="6">
    <location>
        <begin position="197"/>
        <end position="209"/>
    </location>
</feature>
<dbReference type="PANTHER" id="PTHR23405">
    <property type="entry name" value="MAINTENANCE OF KILLER 16 MAK16 PROTEIN-RELATED"/>
    <property type="match status" value="1"/>
</dbReference>
<dbReference type="GO" id="GO:0000445">
    <property type="term" value="C:THO complex part of transcription export complex"/>
    <property type="evidence" value="ECO:0007669"/>
    <property type="project" value="InterPro"/>
</dbReference>
<name>A0A8H7UCP0_MORIS</name>
<dbReference type="AlphaFoldDB" id="A0A8H7UCP0"/>
<evidence type="ECO:0000256" key="3">
    <source>
        <dbReference type="ARBA" id="ARBA00023054"/>
    </source>
</evidence>
<dbReference type="EMBL" id="JAEPQZ010000012">
    <property type="protein sequence ID" value="KAG2175028.1"/>
    <property type="molecule type" value="Genomic_DNA"/>
</dbReference>
<comment type="caution">
    <text evidence="7">The sequence shown here is derived from an EMBL/GenBank/DDBJ whole genome shotgun (WGS) entry which is preliminary data.</text>
</comment>
<evidence type="ECO:0000256" key="1">
    <source>
        <dbReference type="ARBA" id="ARBA00004123"/>
    </source>
</evidence>
<dbReference type="Proteomes" id="UP000654370">
    <property type="component" value="Unassembled WGS sequence"/>
</dbReference>
<protein>
    <submittedName>
        <fullName evidence="7">Uncharacterized protein</fullName>
    </submittedName>
</protein>
<accession>A0A8H7UCP0</accession>
<gene>
    <name evidence="7" type="ORF">INT43_006090</name>
</gene>